<dbReference type="SMART" id="SM00028">
    <property type="entry name" value="TPR"/>
    <property type="match status" value="3"/>
</dbReference>
<dbReference type="PROSITE" id="PS50293">
    <property type="entry name" value="TPR_REGION"/>
    <property type="match status" value="1"/>
</dbReference>
<feature type="transmembrane region" description="Helical" evidence="3">
    <location>
        <begin position="45"/>
        <end position="63"/>
    </location>
</feature>
<dbReference type="Gene3D" id="1.25.40.10">
    <property type="entry name" value="Tetratricopeptide repeat domain"/>
    <property type="match status" value="1"/>
</dbReference>
<keyword evidence="1" id="KW-0677">Repeat</keyword>
<dbReference type="SUPFAM" id="SSF48452">
    <property type="entry name" value="TPR-like"/>
    <property type="match status" value="1"/>
</dbReference>
<dbReference type="InterPro" id="IPR011990">
    <property type="entry name" value="TPR-like_helical_dom_sf"/>
</dbReference>
<feature type="transmembrane region" description="Helical" evidence="3">
    <location>
        <begin position="12"/>
        <end position="33"/>
    </location>
</feature>
<dbReference type="PANTHER" id="PTHR44227">
    <property type="match status" value="1"/>
</dbReference>
<keyword evidence="3" id="KW-1133">Transmembrane helix</keyword>
<feature type="transmembrane region" description="Helical" evidence="3">
    <location>
        <begin position="136"/>
        <end position="154"/>
    </location>
</feature>
<organism evidence="4">
    <name type="scientific">hydrocarbon metagenome</name>
    <dbReference type="NCBI Taxonomy" id="938273"/>
    <lineage>
        <taxon>unclassified sequences</taxon>
        <taxon>metagenomes</taxon>
        <taxon>ecological metagenomes</taxon>
    </lineage>
</organism>
<proteinExistence type="predicted"/>
<keyword evidence="3" id="KW-0812">Transmembrane</keyword>
<dbReference type="Pfam" id="PF00515">
    <property type="entry name" value="TPR_1"/>
    <property type="match status" value="2"/>
</dbReference>
<gene>
    <name evidence="4" type="ORF">ASZ90_006151</name>
</gene>
<dbReference type="PROSITE" id="PS50005">
    <property type="entry name" value="TPR"/>
    <property type="match status" value="2"/>
</dbReference>
<accession>A0A0W8FT45</accession>
<dbReference type="EMBL" id="LNQE01000867">
    <property type="protein sequence ID" value="KUG24043.1"/>
    <property type="molecule type" value="Genomic_DNA"/>
</dbReference>
<dbReference type="InterPro" id="IPR052346">
    <property type="entry name" value="O-mannosyl-transferase_TMTC"/>
</dbReference>
<evidence type="ECO:0000256" key="1">
    <source>
        <dbReference type="ARBA" id="ARBA00022737"/>
    </source>
</evidence>
<feature type="transmembrane region" description="Helical" evidence="3">
    <location>
        <begin position="161"/>
        <end position="178"/>
    </location>
</feature>
<dbReference type="PANTHER" id="PTHR44227:SF3">
    <property type="entry name" value="PROTEIN O-MANNOSYL-TRANSFERASE TMTC4"/>
    <property type="match status" value="1"/>
</dbReference>
<keyword evidence="3" id="KW-0472">Membrane</keyword>
<feature type="transmembrane region" description="Helical" evidence="3">
    <location>
        <begin position="226"/>
        <end position="244"/>
    </location>
</feature>
<comment type="caution">
    <text evidence="4">The sequence shown here is derived from an EMBL/GenBank/DDBJ whole genome shotgun (WGS) entry which is preliminary data.</text>
</comment>
<name>A0A0W8FT45_9ZZZZ</name>
<evidence type="ECO:0000256" key="3">
    <source>
        <dbReference type="SAM" id="Phobius"/>
    </source>
</evidence>
<sequence>MLDYQLYDLNAGGYHLTNLILHVLSTLLLFWLFNRMTTMAWRSAFVAALFALHPLHVESVAWIAERKDVLSAFFFMLTLCLYVYYAEKPDLKRYLLTVFCFLCGLMSKPIVVTLPVILILLDYWPLKRLWRLPEKIPFFILSAVICFITLYAQHKPFIKDFPLDSRIANAVVSFVTYLEQTFWPQNLAVFYPFLDKLPVWQVLGSATLIIVISVAVVAVAKQLPGLFFGWFWYVIILLPVIGIVQVGNHSMADRYMYLPLIGIGIMMAWGIPLLFQDAMMRKYIVLVAGIVFIAILAFLTWQQCGYWKNSIILFSRALQVTNNNYIAYNNRGVDYDEINRYQDAIKDYDEAIRLIPNYQEAYNNRGITYGKLGKYQLAINDFNKVIDLNHNHAKAYYNRGLVFFLQGNKELGCRDAQKACELADCKLLEYAKNKKFCY</sequence>
<evidence type="ECO:0000313" key="4">
    <source>
        <dbReference type="EMBL" id="KUG24043.1"/>
    </source>
</evidence>
<feature type="transmembrane region" description="Helical" evidence="3">
    <location>
        <begin position="256"/>
        <end position="276"/>
    </location>
</feature>
<protein>
    <submittedName>
        <fullName evidence="4">Tpr domain protein</fullName>
    </submittedName>
</protein>
<feature type="transmembrane region" description="Helical" evidence="3">
    <location>
        <begin position="283"/>
        <end position="301"/>
    </location>
</feature>
<evidence type="ECO:0000256" key="2">
    <source>
        <dbReference type="ARBA" id="ARBA00022803"/>
    </source>
</evidence>
<reference evidence="4" key="1">
    <citation type="journal article" date="2015" name="Proc. Natl. Acad. Sci. U.S.A.">
        <title>Networks of energetic and metabolic interactions define dynamics in microbial communities.</title>
        <authorList>
            <person name="Embree M."/>
            <person name="Liu J.K."/>
            <person name="Al-Bassam M.M."/>
            <person name="Zengler K."/>
        </authorList>
    </citation>
    <scope>NUCLEOTIDE SEQUENCE</scope>
</reference>
<dbReference type="InterPro" id="IPR019734">
    <property type="entry name" value="TPR_rpt"/>
</dbReference>
<feature type="transmembrane region" description="Helical" evidence="3">
    <location>
        <begin position="69"/>
        <end position="86"/>
    </location>
</feature>
<feature type="transmembrane region" description="Helical" evidence="3">
    <location>
        <begin position="98"/>
        <end position="124"/>
    </location>
</feature>
<keyword evidence="2" id="KW-0802">TPR repeat</keyword>
<dbReference type="AlphaFoldDB" id="A0A0W8FT45"/>
<feature type="transmembrane region" description="Helical" evidence="3">
    <location>
        <begin position="198"/>
        <end position="219"/>
    </location>
</feature>